<dbReference type="InterPro" id="IPR016024">
    <property type="entry name" value="ARM-type_fold"/>
</dbReference>
<proteinExistence type="predicted"/>
<evidence type="ECO:0000313" key="2">
    <source>
        <dbReference type="Proteomes" id="UP000541352"/>
    </source>
</evidence>
<gene>
    <name evidence="1" type="ORF">FHS57_001015</name>
</gene>
<dbReference type="RefSeq" id="WP_183971798.1">
    <property type="nucleotide sequence ID" value="NZ_JACIBY010000002.1"/>
</dbReference>
<dbReference type="InterPro" id="IPR011989">
    <property type="entry name" value="ARM-like"/>
</dbReference>
<name>A0A7W5ZH17_9BACT</name>
<organism evidence="1 2">
    <name type="scientific">Runella defluvii</name>
    <dbReference type="NCBI Taxonomy" id="370973"/>
    <lineage>
        <taxon>Bacteria</taxon>
        <taxon>Pseudomonadati</taxon>
        <taxon>Bacteroidota</taxon>
        <taxon>Cytophagia</taxon>
        <taxon>Cytophagales</taxon>
        <taxon>Spirosomataceae</taxon>
        <taxon>Runella</taxon>
    </lineage>
</organism>
<sequence length="275" mass="31476">MSKEDWSDERLLVRLTQNKSEKARWGTIVILRKRPTEKLFNKCEEFIKSSDSYKRCLGIDILAQLGPSPRPFLQPTLQLYFDTILRETDSKVIMSLLCAIGHNNDDLNDIQVGIVSSFAEHKDKEVRKAVVFALLGLTNLRAVDTLIKLSSDKISYIRNWSTFGLGRQIEVHSESINKALWRRVSDKYQETRYEAIIGLAKRRDDRVLPIIAQELEKGEFGTLLLTAVLASEKVELIPLLQQNLDSARADTTINPEWVNELENCINELSERTPSF</sequence>
<evidence type="ECO:0000313" key="1">
    <source>
        <dbReference type="EMBL" id="MBB3837021.1"/>
    </source>
</evidence>
<reference evidence="1 2" key="1">
    <citation type="submission" date="2020-08" db="EMBL/GenBank/DDBJ databases">
        <title>Genomic Encyclopedia of Type Strains, Phase IV (KMG-IV): sequencing the most valuable type-strain genomes for metagenomic binning, comparative biology and taxonomic classification.</title>
        <authorList>
            <person name="Goeker M."/>
        </authorList>
    </citation>
    <scope>NUCLEOTIDE SEQUENCE [LARGE SCALE GENOMIC DNA]</scope>
    <source>
        <strain evidence="1 2">DSM 17976</strain>
    </source>
</reference>
<dbReference type="AlphaFoldDB" id="A0A7W5ZH17"/>
<keyword evidence="2" id="KW-1185">Reference proteome</keyword>
<comment type="caution">
    <text evidence="1">The sequence shown here is derived from an EMBL/GenBank/DDBJ whole genome shotgun (WGS) entry which is preliminary data.</text>
</comment>
<dbReference type="Proteomes" id="UP000541352">
    <property type="component" value="Unassembled WGS sequence"/>
</dbReference>
<protein>
    <submittedName>
        <fullName evidence="1">HEAT repeat protein</fullName>
    </submittedName>
</protein>
<dbReference type="EMBL" id="JACIBY010000002">
    <property type="protein sequence ID" value="MBB3837021.1"/>
    <property type="molecule type" value="Genomic_DNA"/>
</dbReference>
<accession>A0A7W5ZH17</accession>
<dbReference type="Gene3D" id="1.25.10.10">
    <property type="entry name" value="Leucine-rich Repeat Variant"/>
    <property type="match status" value="1"/>
</dbReference>
<dbReference type="SUPFAM" id="SSF48371">
    <property type="entry name" value="ARM repeat"/>
    <property type="match status" value="1"/>
</dbReference>